<keyword evidence="7" id="KW-0645">Protease</keyword>
<evidence type="ECO:0000259" key="6">
    <source>
        <dbReference type="Pfam" id="PF01957"/>
    </source>
</evidence>
<comment type="subcellular location">
    <subcellularLocation>
        <location evidence="1">Membrane</location>
        <topology evidence="1">Multi-pass membrane protein</topology>
    </subcellularLocation>
</comment>
<feature type="domain" description="NfeD-like C-terminal" evidence="6">
    <location>
        <begin position="84"/>
        <end position="139"/>
    </location>
</feature>
<evidence type="ECO:0000256" key="3">
    <source>
        <dbReference type="ARBA" id="ARBA00022989"/>
    </source>
</evidence>
<dbReference type="PANTHER" id="PTHR33507:SF3">
    <property type="entry name" value="INNER MEMBRANE PROTEIN YBBJ"/>
    <property type="match status" value="1"/>
</dbReference>
<evidence type="ECO:0000313" key="7">
    <source>
        <dbReference type="EMBL" id="MBP2114349.1"/>
    </source>
</evidence>
<dbReference type="PANTHER" id="PTHR33507">
    <property type="entry name" value="INNER MEMBRANE PROTEIN YBBJ"/>
    <property type="match status" value="1"/>
</dbReference>
<proteinExistence type="predicted"/>
<evidence type="ECO:0000256" key="1">
    <source>
        <dbReference type="ARBA" id="ARBA00004141"/>
    </source>
</evidence>
<keyword evidence="2 5" id="KW-0812">Transmembrane</keyword>
<organism evidence="7 8">
    <name type="scientific">Paenibacillus silagei</name>
    <dbReference type="NCBI Taxonomy" id="1670801"/>
    <lineage>
        <taxon>Bacteria</taxon>
        <taxon>Bacillati</taxon>
        <taxon>Bacillota</taxon>
        <taxon>Bacilli</taxon>
        <taxon>Bacillales</taxon>
        <taxon>Paenibacillaceae</taxon>
        <taxon>Paenibacillus</taxon>
    </lineage>
</organism>
<dbReference type="InterPro" id="IPR002810">
    <property type="entry name" value="NfeD-like_C"/>
</dbReference>
<dbReference type="Gene3D" id="2.40.50.140">
    <property type="entry name" value="Nucleic acid-binding proteins"/>
    <property type="match status" value="1"/>
</dbReference>
<dbReference type="InterPro" id="IPR012340">
    <property type="entry name" value="NA-bd_OB-fold"/>
</dbReference>
<gene>
    <name evidence="7" type="ORF">J2Z70_004515</name>
</gene>
<comment type="caution">
    <text evidence="7">The sequence shown here is derived from an EMBL/GenBank/DDBJ whole genome shotgun (WGS) entry which is preliminary data.</text>
</comment>
<sequence length="144" mass="15835">MSMWVLWLIAAGVLFVVEMFTFTFYLLWLSLGALAAGLVALVLPDAWLLQVVVGSLVALALTFFTKPLSERLRNARGFKDTGTEIIGRQGLVTEPIEPGRYGQVKIGGDTWSATSTVALGKGQQVIVVRRSTTIIEVERWGDMY</sequence>
<dbReference type="GO" id="GO:0006508">
    <property type="term" value="P:proteolysis"/>
    <property type="evidence" value="ECO:0007669"/>
    <property type="project" value="UniProtKB-KW"/>
</dbReference>
<dbReference type="RefSeq" id="WP_209876844.1">
    <property type="nucleotide sequence ID" value="NZ_JAGGLV010000017.1"/>
</dbReference>
<evidence type="ECO:0000313" key="8">
    <source>
        <dbReference type="Proteomes" id="UP000773462"/>
    </source>
</evidence>
<dbReference type="InterPro" id="IPR052165">
    <property type="entry name" value="Membrane_assoc_protease"/>
</dbReference>
<keyword evidence="3 5" id="KW-1133">Transmembrane helix</keyword>
<feature type="transmembrane region" description="Helical" evidence="5">
    <location>
        <begin position="45"/>
        <end position="64"/>
    </location>
</feature>
<keyword evidence="7" id="KW-0378">Hydrolase</keyword>
<keyword evidence="8" id="KW-1185">Reference proteome</keyword>
<evidence type="ECO:0000256" key="5">
    <source>
        <dbReference type="SAM" id="Phobius"/>
    </source>
</evidence>
<keyword evidence="4 5" id="KW-0472">Membrane</keyword>
<protein>
    <submittedName>
        <fullName evidence="7">Membrane protein implicated in regulation of membrane protease activity</fullName>
    </submittedName>
</protein>
<evidence type="ECO:0000256" key="4">
    <source>
        <dbReference type="ARBA" id="ARBA00023136"/>
    </source>
</evidence>
<dbReference type="EMBL" id="JAGGLV010000017">
    <property type="protein sequence ID" value="MBP2114349.1"/>
    <property type="molecule type" value="Genomic_DNA"/>
</dbReference>
<evidence type="ECO:0000256" key="2">
    <source>
        <dbReference type="ARBA" id="ARBA00022692"/>
    </source>
</evidence>
<accession>A0ABS4NWA9</accession>
<dbReference type="Pfam" id="PF01957">
    <property type="entry name" value="NfeD"/>
    <property type="match status" value="1"/>
</dbReference>
<dbReference type="SUPFAM" id="SSF141322">
    <property type="entry name" value="NfeD domain-like"/>
    <property type="match status" value="1"/>
</dbReference>
<reference evidence="7 8" key="1">
    <citation type="submission" date="2021-03" db="EMBL/GenBank/DDBJ databases">
        <title>Genomic Encyclopedia of Type Strains, Phase IV (KMG-IV): sequencing the most valuable type-strain genomes for metagenomic binning, comparative biology and taxonomic classification.</title>
        <authorList>
            <person name="Goeker M."/>
        </authorList>
    </citation>
    <scope>NUCLEOTIDE SEQUENCE [LARGE SCALE GENOMIC DNA]</scope>
    <source>
        <strain evidence="7 8">DSM 101953</strain>
    </source>
</reference>
<dbReference type="Proteomes" id="UP000773462">
    <property type="component" value="Unassembled WGS sequence"/>
</dbReference>
<dbReference type="GO" id="GO:0008233">
    <property type="term" value="F:peptidase activity"/>
    <property type="evidence" value="ECO:0007669"/>
    <property type="project" value="UniProtKB-KW"/>
</dbReference>
<name>A0ABS4NWA9_9BACL</name>